<dbReference type="GO" id="GO:0006629">
    <property type="term" value="P:lipid metabolic process"/>
    <property type="evidence" value="ECO:0007669"/>
    <property type="project" value="InterPro"/>
</dbReference>
<sequence length="301" mass="33057">MMLLPSAYTLLSTLVNLHVLPALRSPARGGPITRLTEAEIASFKPFSWYASTGNCDPSRTRNWTCGINCDANPEFIPVASGGDGDETQFWFVGFDPTLDTVVVSHQGTDFSKTNAVETVINFDLYKLDRALFPGVSQSVKVHHGFGIAHARAARAILAEVKNALSLYETNHVTLTGHSLGAALALLDSVFLPLHLPDVTFRTVIFAMPRVGNRAFANYVDKHLSNLQYVNNKRDPIPILPGRFLGYHHPSGEIHIRDDNEWYACPGQDNEDALCTVGAVRNIFKSRPEDHGGPWNGANMTC</sequence>
<dbReference type="EMBL" id="JANAWD010000190">
    <property type="protein sequence ID" value="KAJ3484415.1"/>
    <property type="molecule type" value="Genomic_DNA"/>
</dbReference>
<dbReference type="SUPFAM" id="SSF53474">
    <property type="entry name" value="alpha/beta-Hydrolases"/>
    <property type="match status" value="1"/>
</dbReference>
<evidence type="ECO:0000313" key="7">
    <source>
        <dbReference type="EMBL" id="KAJ3484415.1"/>
    </source>
</evidence>
<protein>
    <recommendedName>
        <fullName evidence="6">Fungal lipase-type domain-containing protein</fullName>
    </recommendedName>
</protein>
<organism evidence="7 8">
    <name type="scientific">Meripilus lineatus</name>
    <dbReference type="NCBI Taxonomy" id="2056292"/>
    <lineage>
        <taxon>Eukaryota</taxon>
        <taxon>Fungi</taxon>
        <taxon>Dikarya</taxon>
        <taxon>Basidiomycota</taxon>
        <taxon>Agaricomycotina</taxon>
        <taxon>Agaricomycetes</taxon>
        <taxon>Polyporales</taxon>
        <taxon>Meripilaceae</taxon>
        <taxon>Meripilus</taxon>
    </lineage>
</organism>
<dbReference type="CDD" id="cd00519">
    <property type="entry name" value="Lipase_3"/>
    <property type="match status" value="1"/>
</dbReference>
<keyword evidence="8" id="KW-1185">Reference proteome</keyword>
<dbReference type="InterPro" id="IPR029058">
    <property type="entry name" value="AB_hydrolase_fold"/>
</dbReference>
<feature type="signal peptide" evidence="5">
    <location>
        <begin position="1"/>
        <end position="29"/>
    </location>
</feature>
<comment type="caution">
    <text evidence="7">The sequence shown here is derived from an EMBL/GenBank/DDBJ whole genome shotgun (WGS) entry which is preliminary data.</text>
</comment>
<keyword evidence="5" id="KW-0732">Signal</keyword>
<dbReference type="PANTHER" id="PTHR45856">
    <property type="entry name" value="ALPHA/BETA-HYDROLASES SUPERFAMILY PROTEIN"/>
    <property type="match status" value="1"/>
</dbReference>
<dbReference type="Proteomes" id="UP001212997">
    <property type="component" value="Unassembled WGS sequence"/>
</dbReference>
<dbReference type="PANTHER" id="PTHR45856:SF25">
    <property type="entry name" value="FUNGAL LIPASE-LIKE DOMAIN-CONTAINING PROTEIN"/>
    <property type="match status" value="1"/>
</dbReference>
<feature type="chain" id="PRO_5042024541" description="Fungal lipase-type domain-containing protein" evidence="5">
    <location>
        <begin position="30"/>
        <end position="301"/>
    </location>
</feature>
<comment type="similarity">
    <text evidence="2">Belongs to the AB hydrolase superfamily. Lipase family. Class 3 subfamily.</text>
</comment>
<gene>
    <name evidence="7" type="ORF">NLI96_g5675</name>
</gene>
<evidence type="ECO:0000256" key="3">
    <source>
        <dbReference type="ARBA" id="ARBA00047591"/>
    </source>
</evidence>
<dbReference type="Pfam" id="PF01764">
    <property type="entry name" value="Lipase_3"/>
    <property type="match status" value="1"/>
</dbReference>
<feature type="domain" description="Fungal lipase-type" evidence="6">
    <location>
        <begin position="102"/>
        <end position="242"/>
    </location>
</feature>
<proteinExistence type="inferred from homology"/>
<dbReference type="Gene3D" id="3.40.50.1820">
    <property type="entry name" value="alpha/beta hydrolase"/>
    <property type="match status" value="1"/>
</dbReference>
<dbReference type="InterPro" id="IPR002921">
    <property type="entry name" value="Fungal_lipase-type"/>
</dbReference>
<evidence type="ECO:0000256" key="5">
    <source>
        <dbReference type="SAM" id="SignalP"/>
    </source>
</evidence>
<comment type="catalytic activity">
    <reaction evidence="3">
        <text>a diacylglycerol + H2O = a monoacylglycerol + a fatty acid + H(+)</text>
        <dbReference type="Rhea" id="RHEA:32731"/>
        <dbReference type="ChEBI" id="CHEBI:15377"/>
        <dbReference type="ChEBI" id="CHEBI:15378"/>
        <dbReference type="ChEBI" id="CHEBI:17408"/>
        <dbReference type="ChEBI" id="CHEBI:18035"/>
        <dbReference type="ChEBI" id="CHEBI:28868"/>
    </reaction>
</comment>
<evidence type="ECO:0000256" key="1">
    <source>
        <dbReference type="ARBA" id="ARBA00023157"/>
    </source>
</evidence>
<evidence type="ECO:0000256" key="4">
    <source>
        <dbReference type="ARBA" id="ARBA00048461"/>
    </source>
</evidence>
<dbReference type="InterPro" id="IPR051218">
    <property type="entry name" value="Sec_MonoDiacylglyc_Lipase"/>
</dbReference>
<keyword evidence="1" id="KW-1015">Disulfide bond</keyword>
<reference evidence="7" key="1">
    <citation type="submission" date="2022-07" db="EMBL/GenBank/DDBJ databases">
        <title>Genome Sequence of Physisporinus lineatus.</title>
        <authorList>
            <person name="Buettner E."/>
        </authorList>
    </citation>
    <scope>NUCLEOTIDE SEQUENCE</scope>
    <source>
        <strain evidence="7">VT162</strain>
    </source>
</reference>
<comment type="catalytic activity">
    <reaction evidence="4">
        <text>a monoacylglycerol + H2O = glycerol + a fatty acid + H(+)</text>
        <dbReference type="Rhea" id="RHEA:15245"/>
        <dbReference type="ChEBI" id="CHEBI:15377"/>
        <dbReference type="ChEBI" id="CHEBI:15378"/>
        <dbReference type="ChEBI" id="CHEBI:17408"/>
        <dbReference type="ChEBI" id="CHEBI:17754"/>
        <dbReference type="ChEBI" id="CHEBI:28868"/>
    </reaction>
</comment>
<accession>A0AAD5V7X7</accession>
<dbReference type="AlphaFoldDB" id="A0AAD5V7X7"/>
<name>A0AAD5V7X7_9APHY</name>
<evidence type="ECO:0000313" key="8">
    <source>
        <dbReference type="Proteomes" id="UP001212997"/>
    </source>
</evidence>
<evidence type="ECO:0000259" key="6">
    <source>
        <dbReference type="Pfam" id="PF01764"/>
    </source>
</evidence>
<evidence type="ECO:0000256" key="2">
    <source>
        <dbReference type="ARBA" id="ARBA00043996"/>
    </source>
</evidence>